<sequence>MPLAPTHFRALLVDETAPRVRIERLPAQRLPDAAVILAVEYSALNYKDALAVSGRGKIVRRFPMVPGIDAAGRVIESNDPRYPEGSQVVATGWGIGERHWGGYAERMAVDPDWLVPLPEGLDARRAMLLGTAGLTAMLALLKLERAGIAADQGAVLVSGASGGVGAWAIALLAGAGYEVHALSGKPEQREWLRALGASEVLPREGFVDDVRPLGSTRWAAAVDNAGGEILSAILPRIRPEGAVAAIGLAAGMTLATTVAPFILRGVSLLGINSVETPYALRLEAWDRLARLPAARFAEIDAGTLTLDQLEQASNQMIEGKLHGRHLVVPG</sequence>
<dbReference type="RefSeq" id="WP_064124002.1">
    <property type="nucleotide sequence ID" value="NZ_CP015243.1"/>
</dbReference>
<reference evidence="2 3" key="1">
    <citation type="submission" date="2016-04" db="EMBL/GenBank/DDBJ databases">
        <title>Complete Genome Sequence of Halotalea alkalilenta IHB B 13600.</title>
        <authorList>
            <person name="Swarnkar M.K."/>
            <person name="Sharma A."/>
            <person name="Kaushal K."/>
            <person name="Soni R."/>
            <person name="Rana S."/>
            <person name="Singh A.K."/>
            <person name="Gulati A."/>
        </authorList>
    </citation>
    <scope>NUCLEOTIDE SEQUENCE [LARGE SCALE GENOMIC DNA]</scope>
    <source>
        <strain evidence="2 3">IHB B 13600</strain>
    </source>
</reference>
<feature type="domain" description="Enoyl reductase (ER)" evidence="1">
    <location>
        <begin position="15"/>
        <end position="327"/>
    </location>
</feature>
<dbReference type="STRING" id="376489.A5892_18200"/>
<dbReference type="Proteomes" id="UP000077875">
    <property type="component" value="Chromosome"/>
</dbReference>
<dbReference type="Gene3D" id="3.90.180.10">
    <property type="entry name" value="Medium-chain alcohol dehydrogenases, catalytic domain"/>
    <property type="match status" value="1"/>
</dbReference>
<dbReference type="InterPro" id="IPR013154">
    <property type="entry name" value="ADH-like_N"/>
</dbReference>
<dbReference type="Pfam" id="PF00107">
    <property type="entry name" value="ADH_zinc_N"/>
    <property type="match status" value="1"/>
</dbReference>
<proteinExistence type="predicted"/>
<evidence type="ECO:0000313" key="2">
    <source>
        <dbReference type="EMBL" id="ANF59157.1"/>
    </source>
</evidence>
<dbReference type="Gene3D" id="3.40.50.720">
    <property type="entry name" value="NAD(P)-binding Rossmann-like Domain"/>
    <property type="match status" value="1"/>
</dbReference>
<evidence type="ECO:0000313" key="3">
    <source>
        <dbReference type="Proteomes" id="UP000077875"/>
    </source>
</evidence>
<dbReference type="InterPro" id="IPR051397">
    <property type="entry name" value="Zn-ADH-like_protein"/>
</dbReference>
<dbReference type="SMART" id="SM00829">
    <property type="entry name" value="PKS_ER"/>
    <property type="match status" value="1"/>
</dbReference>
<dbReference type="AlphaFoldDB" id="A0A172YIV9"/>
<evidence type="ECO:0000259" key="1">
    <source>
        <dbReference type="SMART" id="SM00829"/>
    </source>
</evidence>
<name>A0A172YIV9_9GAMM</name>
<dbReference type="InterPro" id="IPR013149">
    <property type="entry name" value="ADH-like_C"/>
</dbReference>
<protein>
    <submittedName>
        <fullName evidence="2">Acryloyl-CoA reductase</fullName>
    </submittedName>
</protein>
<dbReference type="InterPro" id="IPR011032">
    <property type="entry name" value="GroES-like_sf"/>
</dbReference>
<dbReference type="PANTHER" id="PTHR43677">
    <property type="entry name" value="SHORT-CHAIN DEHYDROGENASE/REDUCTASE"/>
    <property type="match status" value="1"/>
</dbReference>
<dbReference type="SUPFAM" id="SSF50129">
    <property type="entry name" value="GroES-like"/>
    <property type="match status" value="1"/>
</dbReference>
<gene>
    <name evidence="2" type="ORF">A5892_18200</name>
</gene>
<dbReference type="CDD" id="cd08288">
    <property type="entry name" value="MDR_yhdh"/>
    <property type="match status" value="1"/>
</dbReference>
<keyword evidence="3" id="KW-1185">Reference proteome</keyword>
<dbReference type="GO" id="GO:0043957">
    <property type="term" value="F:acryloyl-CoA reductase (NADPH) activity"/>
    <property type="evidence" value="ECO:0007669"/>
    <property type="project" value="TreeGrafter"/>
</dbReference>
<organism evidence="2 3">
    <name type="scientific">Halotalea alkalilenta</name>
    <dbReference type="NCBI Taxonomy" id="376489"/>
    <lineage>
        <taxon>Bacteria</taxon>
        <taxon>Pseudomonadati</taxon>
        <taxon>Pseudomonadota</taxon>
        <taxon>Gammaproteobacteria</taxon>
        <taxon>Oceanospirillales</taxon>
        <taxon>Halomonadaceae</taxon>
        <taxon>Halotalea</taxon>
    </lineage>
</organism>
<dbReference type="NCBIfam" id="TIGR02823">
    <property type="entry name" value="oxido_YhdH"/>
    <property type="match status" value="1"/>
</dbReference>
<dbReference type="InterPro" id="IPR020843">
    <property type="entry name" value="ER"/>
</dbReference>
<dbReference type="Pfam" id="PF08240">
    <property type="entry name" value="ADH_N"/>
    <property type="match status" value="1"/>
</dbReference>
<dbReference type="InterPro" id="IPR036291">
    <property type="entry name" value="NAD(P)-bd_dom_sf"/>
</dbReference>
<accession>A0A172YIV9</accession>
<dbReference type="PANTHER" id="PTHR43677:SF1">
    <property type="entry name" value="ACRYLYL-COA REDUCTASE ACUI-RELATED"/>
    <property type="match status" value="1"/>
</dbReference>
<dbReference type="SUPFAM" id="SSF51735">
    <property type="entry name" value="NAD(P)-binding Rossmann-fold domains"/>
    <property type="match status" value="1"/>
</dbReference>
<dbReference type="KEGG" id="haa:A5892_18200"/>
<dbReference type="InterPro" id="IPR014188">
    <property type="entry name" value="Acrylyl-CoA_reductase_AcuI"/>
</dbReference>
<dbReference type="EMBL" id="CP015243">
    <property type="protein sequence ID" value="ANF59157.1"/>
    <property type="molecule type" value="Genomic_DNA"/>
</dbReference>